<evidence type="ECO:0000313" key="13">
    <source>
        <dbReference type="Proteomes" id="UP000011087"/>
    </source>
</evidence>
<protein>
    <recommendedName>
        <fullName evidence="2 7">60S ribosomal export protein NMD3</fullName>
    </recommendedName>
</protein>
<evidence type="ECO:0000256" key="1">
    <source>
        <dbReference type="ARBA" id="ARBA00009794"/>
    </source>
</evidence>
<dbReference type="eggNOG" id="KOG2613">
    <property type="taxonomic scope" value="Eukaryota"/>
</dbReference>
<dbReference type="RefSeq" id="XP_005833498.1">
    <property type="nucleotide sequence ID" value="XM_005833441.1"/>
</dbReference>
<feature type="non-terminal residue" evidence="11">
    <location>
        <position position="460"/>
    </location>
</feature>
<dbReference type="PaxDb" id="55529-EKX46518"/>
<keyword evidence="3 7" id="KW-0813">Transport</keyword>
<evidence type="ECO:0000256" key="7">
    <source>
        <dbReference type="RuleBase" id="RU364108"/>
    </source>
</evidence>
<dbReference type="Pfam" id="PF21193">
    <property type="entry name" value="NMD_SH3"/>
    <property type="match status" value="1"/>
</dbReference>
<reference evidence="12" key="3">
    <citation type="submission" date="2016-03" db="UniProtKB">
        <authorList>
            <consortium name="EnsemblProtists"/>
        </authorList>
    </citation>
    <scope>IDENTIFICATION</scope>
</reference>
<accession>L1JDA2</accession>
<dbReference type="Pfam" id="PF04981">
    <property type="entry name" value="NMD3"/>
    <property type="match status" value="1"/>
</dbReference>
<feature type="domain" description="Nmd3 N-terminal" evidence="8">
    <location>
        <begin position="1"/>
        <end position="228"/>
    </location>
</feature>
<proteinExistence type="inferred from homology"/>
<dbReference type="PANTHER" id="PTHR12746:SF2">
    <property type="entry name" value="60S RIBOSOMAL EXPORT PROTEIN NMD3"/>
    <property type="match status" value="1"/>
</dbReference>
<reference evidence="11 13" key="1">
    <citation type="journal article" date="2012" name="Nature">
        <title>Algal genomes reveal evolutionary mosaicism and the fate of nucleomorphs.</title>
        <authorList>
            <consortium name="DOE Joint Genome Institute"/>
            <person name="Curtis B.A."/>
            <person name="Tanifuji G."/>
            <person name="Burki F."/>
            <person name="Gruber A."/>
            <person name="Irimia M."/>
            <person name="Maruyama S."/>
            <person name="Arias M.C."/>
            <person name="Ball S.G."/>
            <person name="Gile G.H."/>
            <person name="Hirakawa Y."/>
            <person name="Hopkins J.F."/>
            <person name="Kuo A."/>
            <person name="Rensing S.A."/>
            <person name="Schmutz J."/>
            <person name="Symeonidi A."/>
            <person name="Elias M."/>
            <person name="Eveleigh R.J."/>
            <person name="Herman E.K."/>
            <person name="Klute M.J."/>
            <person name="Nakayama T."/>
            <person name="Obornik M."/>
            <person name="Reyes-Prieto A."/>
            <person name="Armbrust E.V."/>
            <person name="Aves S.J."/>
            <person name="Beiko R.G."/>
            <person name="Coutinho P."/>
            <person name="Dacks J.B."/>
            <person name="Durnford D.G."/>
            <person name="Fast N.M."/>
            <person name="Green B.R."/>
            <person name="Grisdale C.J."/>
            <person name="Hempel F."/>
            <person name="Henrissat B."/>
            <person name="Hoppner M.P."/>
            <person name="Ishida K."/>
            <person name="Kim E."/>
            <person name="Koreny L."/>
            <person name="Kroth P.G."/>
            <person name="Liu Y."/>
            <person name="Malik S.B."/>
            <person name="Maier U.G."/>
            <person name="McRose D."/>
            <person name="Mock T."/>
            <person name="Neilson J.A."/>
            <person name="Onodera N.T."/>
            <person name="Poole A.M."/>
            <person name="Pritham E.J."/>
            <person name="Richards T.A."/>
            <person name="Rocap G."/>
            <person name="Roy S.W."/>
            <person name="Sarai C."/>
            <person name="Schaack S."/>
            <person name="Shirato S."/>
            <person name="Slamovits C.H."/>
            <person name="Spencer D.F."/>
            <person name="Suzuki S."/>
            <person name="Worden A.Z."/>
            <person name="Zauner S."/>
            <person name="Barry K."/>
            <person name="Bell C."/>
            <person name="Bharti A.K."/>
            <person name="Crow J.A."/>
            <person name="Grimwood J."/>
            <person name="Kramer R."/>
            <person name="Lindquist E."/>
            <person name="Lucas S."/>
            <person name="Salamov A."/>
            <person name="McFadden G.I."/>
            <person name="Lane C.E."/>
            <person name="Keeling P.J."/>
            <person name="Gray M.W."/>
            <person name="Grigoriev I.V."/>
            <person name="Archibald J.M."/>
        </authorList>
    </citation>
    <scope>NUCLEOTIDE SEQUENCE</scope>
    <source>
        <strain evidence="11 13">CCMP2712</strain>
    </source>
</reference>
<dbReference type="GeneID" id="17303054"/>
<evidence type="ECO:0000313" key="11">
    <source>
        <dbReference type="EMBL" id="EKX46518.1"/>
    </source>
</evidence>
<evidence type="ECO:0000256" key="4">
    <source>
        <dbReference type="ARBA" id="ARBA00022490"/>
    </source>
</evidence>
<dbReference type="OMA" id="VILVRKH"/>
<dbReference type="KEGG" id="gtt:GUITHDRAFT_94322"/>
<reference evidence="13" key="2">
    <citation type="submission" date="2012-11" db="EMBL/GenBank/DDBJ databases">
        <authorList>
            <person name="Kuo A."/>
            <person name="Curtis B.A."/>
            <person name="Tanifuji G."/>
            <person name="Burki F."/>
            <person name="Gruber A."/>
            <person name="Irimia M."/>
            <person name="Maruyama S."/>
            <person name="Arias M.C."/>
            <person name="Ball S.G."/>
            <person name="Gile G.H."/>
            <person name="Hirakawa Y."/>
            <person name="Hopkins J.F."/>
            <person name="Rensing S.A."/>
            <person name="Schmutz J."/>
            <person name="Symeonidi A."/>
            <person name="Elias M."/>
            <person name="Eveleigh R.J."/>
            <person name="Herman E.K."/>
            <person name="Klute M.J."/>
            <person name="Nakayama T."/>
            <person name="Obornik M."/>
            <person name="Reyes-Prieto A."/>
            <person name="Armbrust E.V."/>
            <person name="Aves S.J."/>
            <person name="Beiko R.G."/>
            <person name="Coutinho P."/>
            <person name="Dacks J.B."/>
            <person name="Durnford D.G."/>
            <person name="Fast N.M."/>
            <person name="Green B.R."/>
            <person name="Grisdale C."/>
            <person name="Hempe F."/>
            <person name="Henrissat B."/>
            <person name="Hoppner M.P."/>
            <person name="Ishida K.-I."/>
            <person name="Kim E."/>
            <person name="Koreny L."/>
            <person name="Kroth P.G."/>
            <person name="Liu Y."/>
            <person name="Malik S.-B."/>
            <person name="Maier U.G."/>
            <person name="McRose D."/>
            <person name="Mock T."/>
            <person name="Neilson J.A."/>
            <person name="Onodera N.T."/>
            <person name="Poole A.M."/>
            <person name="Pritham E.J."/>
            <person name="Richards T.A."/>
            <person name="Rocap G."/>
            <person name="Roy S.W."/>
            <person name="Sarai C."/>
            <person name="Schaack S."/>
            <person name="Shirato S."/>
            <person name="Slamovits C.H."/>
            <person name="Spencer D.F."/>
            <person name="Suzuki S."/>
            <person name="Worden A.Z."/>
            <person name="Zauner S."/>
            <person name="Barry K."/>
            <person name="Bell C."/>
            <person name="Bharti A.K."/>
            <person name="Crow J.A."/>
            <person name="Grimwood J."/>
            <person name="Kramer R."/>
            <person name="Lindquist E."/>
            <person name="Lucas S."/>
            <person name="Salamov A."/>
            <person name="McFadden G.I."/>
            <person name="Lane C.E."/>
            <person name="Keeling P.J."/>
            <person name="Gray M.W."/>
            <person name="Grigoriev I.V."/>
            <person name="Archibald J.M."/>
        </authorList>
    </citation>
    <scope>NUCLEOTIDE SEQUENCE</scope>
    <source>
        <strain evidence="13">CCMP2712</strain>
    </source>
</reference>
<dbReference type="GO" id="GO:0005634">
    <property type="term" value="C:nucleus"/>
    <property type="evidence" value="ECO:0007669"/>
    <property type="project" value="UniProtKB-SubCell"/>
</dbReference>
<dbReference type="STRING" id="905079.L1JDA2"/>
<dbReference type="AlphaFoldDB" id="L1JDA2"/>
<dbReference type="OrthoDB" id="203821at2759"/>
<dbReference type="Proteomes" id="UP000011087">
    <property type="component" value="Unassembled WGS sequence"/>
</dbReference>
<dbReference type="HOGENOM" id="CLU_027444_2_0_1"/>
<dbReference type="Pfam" id="PF21192">
    <property type="entry name" value="OB_NMD3"/>
    <property type="match status" value="1"/>
</dbReference>
<dbReference type="InterPro" id="IPR007064">
    <property type="entry name" value="Nmd3_N"/>
</dbReference>
<dbReference type="PANTHER" id="PTHR12746">
    <property type="entry name" value="NONSENSE-MEDIATED MRNA DECAY PROTEIN 3"/>
    <property type="match status" value="1"/>
</dbReference>
<comment type="function">
    <text evidence="7">Acts as an adapter for the XPO1/CRM1-mediated export of the 60S ribosomal subunit.</text>
</comment>
<keyword evidence="6 7" id="KW-0539">Nucleus</keyword>
<evidence type="ECO:0000259" key="10">
    <source>
        <dbReference type="Pfam" id="PF21193"/>
    </source>
</evidence>
<keyword evidence="13" id="KW-1185">Reference proteome</keyword>
<gene>
    <name evidence="11" type="ORF">GUITHDRAFT_94322</name>
</gene>
<evidence type="ECO:0000259" key="9">
    <source>
        <dbReference type="Pfam" id="PF21192"/>
    </source>
</evidence>
<dbReference type="GO" id="GO:0015031">
    <property type="term" value="P:protein transport"/>
    <property type="evidence" value="ECO:0007669"/>
    <property type="project" value="UniProtKB-KW"/>
</dbReference>
<dbReference type="GO" id="GO:0043023">
    <property type="term" value="F:ribosomal large subunit binding"/>
    <property type="evidence" value="ECO:0007669"/>
    <property type="project" value="InterPro"/>
</dbReference>
<sequence>MCGVPMVWNPSSMCPNCIRTRVDITEGIPKSVPLQRCRACGRYLNPPKAWTVCEPESKELLQICLKRVKGLNKVKLIDASFIWTEAHSKRLKLKLTVQKEVYSGVILQQVFVVEVVIHNFQCTNCHMVAAQNTWRAAVQVRQKVDHKRTFYLLEQLILKYKAHQQTVSVKEVPDGIDFYFLHRHHALKFQDFVNTVVPCRMKSASEKLISEDFNNNKINAKYTFSVEILPVCKDDIICLHPKQHDTLGNVGPLVLCIGVTQSVKLLDPLTMKRAELRPEIFYRHPRGVLMSTKQATEYTIIDVEPTGLVNGKMRQAELTLARTRDLGSNDQIFHSLTHLGNVLQAGDTVLGYDLTAAVFNEAETKEWPKLQLPDVVVIKKLYPEARRRRRLWKLRSIIKEEEEGTYKSLHKMAEQDYEEFLQDVETDAEVRQRVNVYKDPSKFRITDDGKIEMPTNTNEE</sequence>
<dbReference type="GO" id="GO:0005737">
    <property type="term" value="C:cytoplasm"/>
    <property type="evidence" value="ECO:0007669"/>
    <property type="project" value="UniProtKB-SubCell"/>
</dbReference>
<keyword evidence="5 7" id="KW-0653">Protein transport</keyword>
<evidence type="ECO:0000256" key="5">
    <source>
        <dbReference type="ARBA" id="ARBA00022927"/>
    </source>
</evidence>
<evidence type="ECO:0000256" key="2">
    <source>
        <dbReference type="ARBA" id="ARBA00017035"/>
    </source>
</evidence>
<feature type="domain" description="60S ribosomal export protein NMD3 SH3" evidence="10">
    <location>
        <begin position="231"/>
        <end position="278"/>
    </location>
</feature>
<dbReference type="EMBL" id="JH992994">
    <property type="protein sequence ID" value="EKX46518.1"/>
    <property type="molecule type" value="Genomic_DNA"/>
</dbReference>
<name>L1JDA2_GUITC</name>
<dbReference type="InterPro" id="IPR048898">
    <property type="entry name" value="OB_NMD3"/>
</dbReference>
<dbReference type="EnsemblProtists" id="EKX46518">
    <property type="protein sequence ID" value="EKX46518"/>
    <property type="gene ID" value="GUITHDRAFT_94322"/>
</dbReference>
<evidence type="ECO:0000313" key="12">
    <source>
        <dbReference type="EnsemblProtists" id="EKX46518"/>
    </source>
</evidence>
<organism evidence="11">
    <name type="scientific">Guillardia theta (strain CCMP2712)</name>
    <name type="common">Cryptophyte</name>
    <dbReference type="NCBI Taxonomy" id="905079"/>
    <lineage>
        <taxon>Eukaryota</taxon>
        <taxon>Cryptophyceae</taxon>
        <taxon>Pyrenomonadales</taxon>
        <taxon>Geminigeraceae</taxon>
        <taxon>Guillardia</taxon>
    </lineage>
</organism>
<keyword evidence="4 7" id="KW-0963">Cytoplasm</keyword>
<dbReference type="InterPro" id="IPR039768">
    <property type="entry name" value="Nmd3"/>
</dbReference>
<comment type="subcellular location">
    <subcellularLocation>
        <location evidence="7">Cytoplasm</location>
    </subcellularLocation>
    <subcellularLocation>
        <location evidence="7">Nucleus</location>
    </subcellularLocation>
</comment>
<evidence type="ECO:0000256" key="3">
    <source>
        <dbReference type="ARBA" id="ARBA00022448"/>
    </source>
</evidence>
<feature type="domain" description="60S ribosomal export protein NMD3 OB-fold" evidence="9">
    <location>
        <begin position="296"/>
        <end position="380"/>
    </location>
</feature>
<dbReference type="GO" id="GO:0000055">
    <property type="term" value="P:ribosomal large subunit export from nucleus"/>
    <property type="evidence" value="ECO:0007669"/>
    <property type="project" value="TreeGrafter"/>
</dbReference>
<evidence type="ECO:0000256" key="6">
    <source>
        <dbReference type="ARBA" id="ARBA00023242"/>
    </source>
</evidence>
<comment type="similarity">
    <text evidence="1 7">Belongs to the NMD3 family.</text>
</comment>
<dbReference type="InterPro" id="IPR048899">
    <property type="entry name" value="NMD_SH3"/>
</dbReference>
<evidence type="ECO:0000259" key="8">
    <source>
        <dbReference type="Pfam" id="PF04981"/>
    </source>
</evidence>